<dbReference type="AlphaFoldDB" id="A0A375IM17"/>
<feature type="compositionally biased region" description="Polar residues" evidence="1">
    <location>
        <begin position="206"/>
        <end position="216"/>
    </location>
</feature>
<dbReference type="EMBL" id="LT991977">
    <property type="protein sequence ID" value="SPK75111.1"/>
    <property type="molecule type" value="Genomic_DNA"/>
</dbReference>
<sequence length="278" mass="27497">MSNSDDVKPSAPPTLFGNEPDADATAQTRILASLEGRVPMAAKAPARKPVWRYLGAGLVAVAATAVAGWLWLDPGADAPVSIQAGNPAVPTQPAAGAAAPGGQALADNVSASAPVTSAAPAESAQSVAENSQPQAATIVDAENSNPALDRLGKVDGAVVAAGAVAGVTTLAALRSPGTQPAGTGLKPAEVNKNPKKTATSKTTTPVEQGTASTAATSKDKKTVARANTSAKSKTTRRKSSATTADPDAEVLAALLSQPEGKPISTATASTRSAAKARN</sequence>
<keyword evidence="2" id="KW-0472">Membrane</keyword>
<keyword evidence="2" id="KW-1133">Transmembrane helix</keyword>
<protein>
    <recommendedName>
        <fullName evidence="5">Transmembrane protein</fullName>
    </recommendedName>
</protein>
<gene>
    <name evidence="3" type="ORF">CT19425_MP50147</name>
</gene>
<evidence type="ECO:0000256" key="2">
    <source>
        <dbReference type="SAM" id="Phobius"/>
    </source>
</evidence>
<keyword evidence="2" id="KW-0812">Transmembrane</keyword>
<dbReference type="Proteomes" id="UP000255505">
    <property type="component" value="Plasmid II"/>
</dbReference>
<keyword evidence="3" id="KW-0614">Plasmid</keyword>
<feature type="region of interest" description="Disordered" evidence="1">
    <location>
        <begin position="1"/>
        <end position="23"/>
    </location>
</feature>
<feature type="transmembrane region" description="Helical" evidence="2">
    <location>
        <begin position="50"/>
        <end position="72"/>
    </location>
</feature>
<reference evidence="3 4" key="1">
    <citation type="submission" date="2018-01" db="EMBL/GenBank/DDBJ databases">
        <authorList>
            <person name="Gaut B.S."/>
            <person name="Morton B.R."/>
            <person name="Clegg M.T."/>
            <person name="Duvall M.R."/>
        </authorList>
    </citation>
    <scope>NUCLEOTIDE SEQUENCE [LARGE SCALE GENOMIC DNA]</scope>
    <source>
        <strain evidence="3">Cupriavidus taiwanensis LMG 19425</strain>
        <plasmid evidence="4">Plasmid ii</plasmid>
    </source>
</reference>
<accession>A0A375IM17</accession>
<feature type="compositionally biased region" description="Low complexity" evidence="1">
    <location>
        <begin position="196"/>
        <end position="205"/>
    </location>
</feature>
<evidence type="ECO:0000313" key="3">
    <source>
        <dbReference type="EMBL" id="SPK75111.1"/>
    </source>
</evidence>
<geneLocation type="plasmid" evidence="3">
    <name>II</name>
</geneLocation>
<dbReference type="RefSeq" id="WP_115664764.1">
    <property type="nucleotide sequence ID" value="NZ_LT991977.1"/>
</dbReference>
<feature type="region of interest" description="Disordered" evidence="1">
    <location>
        <begin position="174"/>
        <end position="278"/>
    </location>
</feature>
<organism evidence="3 4">
    <name type="scientific">Cupriavidus taiwanensis</name>
    <dbReference type="NCBI Taxonomy" id="164546"/>
    <lineage>
        <taxon>Bacteria</taxon>
        <taxon>Pseudomonadati</taxon>
        <taxon>Pseudomonadota</taxon>
        <taxon>Betaproteobacteria</taxon>
        <taxon>Burkholderiales</taxon>
        <taxon>Burkholderiaceae</taxon>
        <taxon>Cupriavidus</taxon>
    </lineage>
</organism>
<evidence type="ECO:0000256" key="1">
    <source>
        <dbReference type="SAM" id="MobiDB-lite"/>
    </source>
</evidence>
<name>A0A375IM17_9BURK</name>
<evidence type="ECO:0008006" key="5">
    <source>
        <dbReference type="Google" id="ProtNLM"/>
    </source>
</evidence>
<evidence type="ECO:0000313" key="4">
    <source>
        <dbReference type="Proteomes" id="UP000255505"/>
    </source>
</evidence>
<proteinExistence type="predicted"/>
<feature type="compositionally biased region" description="Low complexity" evidence="1">
    <location>
        <begin position="264"/>
        <end position="278"/>
    </location>
</feature>